<dbReference type="InterPro" id="IPR029063">
    <property type="entry name" value="SAM-dependent_MTases_sf"/>
</dbReference>
<dbReference type="EMBL" id="AFHQ01000003">
    <property type="protein sequence ID" value="EGK62584.1"/>
    <property type="molecule type" value="Genomic_DNA"/>
</dbReference>
<dbReference type="GO" id="GO:0032259">
    <property type="term" value="P:methylation"/>
    <property type="evidence" value="ECO:0007669"/>
    <property type="project" value="UniProtKB-KW"/>
</dbReference>
<protein>
    <submittedName>
        <fullName evidence="2">SAM-dependent methyltransferase</fullName>
        <ecNumber evidence="2">2.1.1.-</ecNumber>
    </submittedName>
</protein>
<dbReference type="InterPro" id="IPR013216">
    <property type="entry name" value="Methyltransf_11"/>
</dbReference>
<dbReference type="Gene3D" id="3.40.50.150">
    <property type="entry name" value="Vaccinia Virus protein VP39"/>
    <property type="match status" value="1"/>
</dbReference>
<comment type="caution">
    <text evidence="2">The sequence shown here is derived from an EMBL/GenBank/DDBJ whole genome shotgun (WGS) entry which is preliminary data.</text>
</comment>
<sequence length="335" mass="39151">MEISLENALHIVASSLLFDEAWYRKTYRIDAEKNAAEHYLTEGYTKGWNPSPYFSTELYLIENPDIRWAGINPLLHYEIFGHREGRYKGHIPEGILQRYRKCACCGNYVAAYMPLPSYYFEEASKYSEKAWRSEMVNETDYSCPWCGSADRERAYAVWMRRELTENFSGVILDIAPAPALSCFIRENFPKADYKTADRYMEQVDYRLDIMDMNCLADESVDFFICSHVLEHVRDDRKAMRELHRILKKTGCGILVVPMDLNQTEIDEDPDCTDIGERWRRFGQDDHVRKYSRAGYLARLAEAGFQVLQFQKKYFGTQAMYENALTETATVYIVVK</sequence>
<proteinExistence type="predicted"/>
<keyword evidence="2" id="KW-0808">Transferase</keyword>
<feature type="domain" description="Methyltransferase type 11" evidence="1">
    <location>
        <begin position="203"/>
        <end position="251"/>
    </location>
</feature>
<keyword evidence="3" id="KW-1185">Reference proteome</keyword>
<name>F5RIH5_9FIRM</name>
<dbReference type="AlphaFoldDB" id="F5RIH5"/>
<dbReference type="Proteomes" id="UP000004067">
    <property type="component" value="Unassembled WGS sequence"/>
</dbReference>
<accession>F5RIH5</accession>
<evidence type="ECO:0000259" key="1">
    <source>
        <dbReference type="Pfam" id="PF08241"/>
    </source>
</evidence>
<dbReference type="EC" id="2.1.1.-" evidence="2"/>
<dbReference type="CDD" id="cd02440">
    <property type="entry name" value="AdoMet_MTases"/>
    <property type="match status" value="1"/>
</dbReference>
<dbReference type="eggNOG" id="COG0463">
    <property type="taxonomic scope" value="Bacteria"/>
</dbReference>
<dbReference type="GO" id="GO:0008757">
    <property type="term" value="F:S-adenosylmethionine-dependent methyltransferase activity"/>
    <property type="evidence" value="ECO:0007669"/>
    <property type="project" value="InterPro"/>
</dbReference>
<dbReference type="OrthoDB" id="9808140at2"/>
<gene>
    <name evidence="2" type="ORF">HMPREF9081_0060</name>
</gene>
<dbReference type="HOGENOM" id="CLU_071512_0_0_9"/>
<reference evidence="2 3" key="1">
    <citation type="submission" date="2011-04" db="EMBL/GenBank/DDBJ databases">
        <authorList>
            <person name="Muzny D."/>
            <person name="Qin X."/>
            <person name="Deng J."/>
            <person name="Jiang H."/>
            <person name="Liu Y."/>
            <person name="Qu J."/>
            <person name="Song X.-Z."/>
            <person name="Zhang L."/>
            <person name="Thornton R."/>
            <person name="Coyle M."/>
            <person name="Francisco L."/>
            <person name="Jackson L."/>
            <person name="Javaid M."/>
            <person name="Korchina V."/>
            <person name="Kovar C."/>
            <person name="Mata R."/>
            <person name="Mathew T."/>
            <person name="Ngo R."/>
            <person name="Nguyen L."/>
            <person name="Nguyen N."/>
            <person name="Okwuonu G."/>
            <person name="Ongeri F."/>
            <person name="Pham C."/>
            <person name="Simmons D."/>
            <person name="Wilczek-Boney K."/>
            <person name="Hale W."/>
            <person name="Jakkamsetti A."/>
            <person name="Pham P."/>
            <person name="Ruth R."/>
            <person name="San Lucas F."/>
            <person name="Warren J."/>
            <person name="Zhang J."/>
            <person name="Zhao Z."/>
            <person name="Zhou C."/>
            <person name="Zhu D."/>
            <person name="Lee S."/>
            <person name="Bess C."/>
            <person name="Blankenburg K."/>
            <person name="Forbes L."/>
            <person name="Fu Q."/>
            <person name="Gubbala S."/>
            <person name="Hirani K."/>
            <person name="Jayaseelan J.C."/>
            <person name="Lara F."/>
            <person name="Munidasa M."/>
            <person name="Palculict T."/>
            <person name="Patil S."/>
            <person name="Pu L.-L."/>
            <person name="Saada N."/>
            <person name="Tang L."/>
            <person name="Weissenberger G."/>
            <person name="Zhu Y."/>
            <person name="Hemphill L."/>
            <person name="Shang Y."/>
            <person name="Youmans B."/>
            <person name="Ayvaz T."/>
            <person name="Ross M."/>
            <person name="Santibanez J."/>
            <person name="Aqrawi P."/>
            <person name="Gross S."/>
            <person name="Joshi V."/>
            <person name="Fowler G."/>
            <person name="Nazareth L."/>
            <person name="Reid J."/>
            <person name="Worley K."/>
            <person name="Petrosino J."/>
            <person name="Highlander S."/>
            <person name="Gibbs R."/>
        </authorList>
    </citation>
    <scope>NUCLEOTIDE SEQUENCE [LARGE SCALE GENOMIC DNA]</scope>
    <source>
        <strain evidence="2 3">DSM 2778</strain>
    </source>
</reference>
<dbReference type="eggNOG" id="COG2227">
    <property type="taxonomic scope" value="Bacteria"/>
</dbReference>
<evidence type="ECO:0000313" key="3">
    <source>
        <dbReference type="Proteomes" id="UP000004067"/>
    </source>
</evidence>
<keyword evidence="2" id="KW-0489">Methyltransferase</keyword>
<evidence type="ECO:0000313" key="2">
    <source>
        <dbReference type="EMBL" id="EGK62584.1"/>
    </source>
</evidence>
<dbReference type="STRING" id="888060.HMPREF9081_0060"/>
<dbReference type="SUPFAM" id="SSF53335">
    <property type="entry name" value="S-adenosyl-L-methionine-dependent methyltransferases"/>
    <property type="match status" value="1"/>
</dbReference>
<organism evidence="2 3">
    <name type="scientific">Centipeda periodontii DSM 2778</name>
    <dbReference type="NCBI Taxonomy" id="888060"/>
    <lineage>
        <taxon>Bacteria</taxon>
        <taxon>Bacillati</taxon>
        <taxon>Bacillota</taxon>
        <taxon>Negativicutes</taxon>
        <taxon>Selenomonadales</taxon>
        <taxon>Selenomonadaceae</taxon>
        <taxon>Centipeda</taxon>
    </lineage>
</organism>
<dbReference type="Pfam" id="PF08241">
    <property type="entry name" value="Methyltransf_11"/>
    <property type="match status" value="1"/>
</dbReference>